<feature type="compositionally biased region" description="Polar residues" evidence="1">
    <location>
        <begin position="59"/>
        <end position="68"/>
    </location>
</feature>
<accession>A0AAN6UQ18</accession>
<evidence type="ECO:0000313" key="3">
    <source>
        <dbReference type="Proteomes" id="UP001304895"/>
    </source>
</evidence>
<name>A0AAN6UQ18_9PEZI</name>
<feature type="compositionally biased region" description="Low complexity" evidence="1">
    <location>
        <begin position="1"/>
        <end position="12"/>
    </location>
</feature>
<feature type="region of interest" description="Disordered" evidence="1">
    <location>
        <begin position="1"/>
        <end position="83"/>
    </location>
</feature>
<reference evidence="2" key="2">
    <citation type="submission" date="2023-05" db="EMBL/GenBank/DDBJ databases">
        <authorList>
            <consortium name="Lawrence Berkeley National Laboratory"/>
            <person name="Steindorff A."/>
            <person name="Hensen N."/>
            <person name="Bonometti L."/>
            <person name="Westerberg I."/>
            <person name="Brannstrom I.O."/>
            <person name="Guillou S."/>
            <person name="Cros-Aarteil S."/>
            <person name="Calhoun S."/>
            <person name="Haridas S."/>
            <person name="Kuo A."/>
            <person name="Mondo S."/>
            <person name="Pangilinan J."/>
            <person name="Riley R."/>
            <person name="Labutti K."/>
            <person name="Andreopoulos B."/>
            <person name="Lipzen A."/>
            <person name="Chen C."/>
            <person name="Yanf M."/>
            <person name="Daum C."/>
            <person name="Ng V."/>
            <person name="Clum A."/>
            <person name="Ohm R."/>
            <person name="Martin F."/>
            <person name="Silar P."/>
            <person name="Natvig D."/>
            <person name="Lalanne C."/>
            <person name="Gautier V."/>
            <person name="Ament-Velasquez S.L."/>
            <person name="Kruys A."/>
            <person name="Hutchinson M.I."/>
            <person name="Powell A.J."/>
            <person name="Barry K."/>
            <person name="Miller A.N."/>
            <person name="Grigoriev I.V."/>
            <person name="Debuchy R."/>
            <person name="Gladieux P."/>
            <person name="Thoren M.H."/>
            <person name="Johannesson H."/>
        </authorList>
    </citation>
    <scope>NUCLEOTIDE SEQUENCE</scope>
    <source>
        <strain evidence="2">CBS 123565</strain>
    </source>
</reference>
<dbReference type="EMBL" id="MU853405">
    <property type="protein sequence ID" value="KAK4135811.1"/>
    <property type="molecule type" value="Genomic_DNA"/>
</dbReference>
<comment type="caution">
    <text evidence="2">The sequence shown here is derived from an EMBL/GenBank/DDBJ whole genome shotgun (WGS) entry which is preliminary data.</text>
</comment>
<gene>
    <name evidence="2" type="ORF">BT67DRAFT_261692</name>
</gene>
<keyword evidence="3" id="KW-1185">Reference proteome</keyword>
<evidence type="ECO:0000313" key="2">
    <source>
        <dbReference type="EMBL" id="KAK4135811.1"/>
    </source>
</evidence>
<protein>
    <submittedName>
        <fullName evidence="2">Uncharacterized protein</fullName>
    </submittedName>
</protein>
<dbReference type="AlphaFoldDB" id="A0AAN6UQ18"/>
<reference evidence="2" key="1">
    <citation type="journal article" date="2023" name="Mol. Phylogenet. Evol.">
        <title>Genome-scale phylogeny and comparative genomics of the fungal order Sordariales.</title>
        <authorList>
            <person name="Hensen N."/>
            <person name="Bonometti L."/>
            <person name="Westerberg I."/>
            <person name="Brannstrom I.O."/>
            <person name="Guillou S."/>
            <person name="Cros-Aarteil S."/>
            <person name="Calhoun S."/>
            <person name="Haridas S."/>
            <person name="Kuo A."/>
            <person name="Mondo S."/>
            <person name="Pangilinan J."/>
            <person name="Riley R."/>
            <person name="LaButti K."/>
            <person name="Andreopoulos B."/>
            <person name="Lipzen A."/>
            <person name="Chen C."/>
            <person name="Yan M."/>
            <person name="Daum C."/>
            <person name="Ng V."/>
            <person name="Clum A."/>
            <person name="Steindorff A."/>
            <person name="Ohm R.A."/>
            <person name="Martin F."/>
            <person name="Silar P."/>
            <person name="Natvig D.O."/>
            <person name="Lalanne C."/>
            <person name="Gautier V."/>
            <person name="Ament-Velasquez S.L."/>
            <person name="Kruys A."/>
            <person name="Hutchinson M.I."/>
            <person name="Powell A.J."/>
            <person name="Barry K."/>
            <person name="Miller A.N."/>
            <person name="Grigoriev I.V."/>
            <person name="Debuchy R."/>
            <person name="Gladieux P."/>
            <person name="Hiltunen Thoren M."/>
            <person name="Johannesson H."/>
        </authorList>
    </citation>
    <scope>NUCLEOTIDE SEQUENCE</scope>
    <source>
        <strain evidence="2">CBS 123565</strain>
    </source>
</reference>
<proteinExistence type="predicted"/>
<sequence length="163" mass="17724">MAARTAAQQPPARHLDSWNLEASSPLPQRARDPGSCAPHQTHPRPALSAPGRSCGRPVTPSTATSPRQCNRPRLTSAIPFMHADRGRESNPRWRFWSVTDVPERASCFLHRLQKAGATASHPRPSRVFTGNVNSPIGTACFVGFVPSKPNAKKYGIQNSEGIL</sequence>
<dbReference type="Proteomes" id="UP001304895">
    <property type="component" value="Unassembled WGS sequence"/>
</dbReference>
<organism evidence="2 3">
    <name type="scientific">Trichocladium antarcticum</name>
    <dbReference type="NCBI Taxonomy" id="1450529"/>
    <lineage>
        <taxon>Eukaryota</taxon>
        <taxon>Fungi</taxon>
        <taxon>Dikarya</taxon>
        <taxon>Ascomycota</taxon>
        <taxon>Pezizomycotina</taxon>
        <taxon>Sordariomycetes</taxon>
        <taxon>Sordariomycetidae</taxon>
        <taxon>Sordariales</taxon>
        <taxon>Chaetomiaceae</taxon>
        <taxon>Trichocladium</taxon>
    </lineage>
</organism>
<evidence type="ECO:0000256" key="1">
    <source>
        <dbReference type="SAM" id="MobiDB-lite"/>
    </source>
</evidence>